<dbReference type="SUPFAM" id="SSF56935">
    <property type="entry name" value="Porins"/>
    <property type="match status" value="1"/>
</dbReference>
<dbReference type="GO" id="GO:0009279">
    <property type="term" value="C:cell outer membrane"/>
    <property type="evidence" value="ECO:0007669"/>
    <property type="project" value="UniProtKB-SubCell"/>
</dbReference>
<evidence type="ECO:0000259" key="10">
    <source>
        <dbReference type="Pfam" id="PF07715"/>
    </source>
</evidence>
<keyword evidence="11" id="KW-0675">Receptor</keyword>
<organism evidence="11 12">
    <name type="scientific">Parapedobacter indicus</name>
    <dbReference type="NCBI Taxonomy" id="1477437"/>
    <lineage>
        <taxon>Bacteria</taxon>
        <taxon>Pseudomonadati</taxon>
        <taxon>Bacteroidota</taxon>
        <taxon>Sphingobacteriia</taxon>
        <taxon>Sphingobacteriales</taxon>
        <taxon>Sphingobacteriaceae</taxon>
        <taxon>Parapedobacter</taxon>
    </lineage>
</organism>
<dbReference type="PROSITE" id="PS52016">
    <property type="entry name" value="TONB_DEPENDENT_REC_3"/>
    <property type="match status" value="1"/>
</dbReference>
<dbReference type="PANTHER" id="PTHR30069">
    <property type="entry name" value="TONB-DEPENDENT OUTER MEMBRANE RECEPTOR"/>
    <property type="match status" value="1"/>
</dbReference>
<dbReference type="GO" id="GO:0015344">
    <property type="term" value="F:siderophore uptake transmembrane transporter activity"/>
    <property type="evidence" value="ECO:0007669"/>
    <property type="project" value="TreeGrafter"/>
</dbReference>
<dbReference type="InterPro" id="IPR036942">
    <property type="entry name" value="Beta-barrel_TonB_sf"/>
</dbReference>
<dbReference type="AlphaFoldDB" id="A0A1I3SSS4"/>
<dbReference type="InterPro" id="IPR039426">
    <property type="entry name" value="TonB-dep_rcpt-like"/>
</dbReference>
<dbReference type="PANTHER" id="PTHR30069:SF29">
    <property type="entry name" value="HEMOGLOBIN AND HEMOGLOBIN-HAPTOGLOBIN-BINDING PROTEIN 1-RELATED"/>
    <property type="match status" value="1"/>
</dbReference>
<sequence>MIRLLSVALLLLTTSVAFAQTGGLSGMVTTPTGQPVVGASVSLKPGEQATMTDENGRYAFAGIPFGEYELVITSLEIQTVEARVILNRARLHENVVAEPNEGSRLEEVSVVRNTEKKDMETSGFAVAVIETKEASLRNLTTNELLDRTVGVRVRQNGGIGSQVEYNLNGLSGSAVGLFLDGIEISTYGSSFNLNNIPPAMIERIEVYKGVLPSHLTGDYVGGAINVVLKKDASQNNLTLATSYGSFNTFQTDIGATFRDRKSGFSARASGFYTYTDNSFTTWGRSTTYVNHLQQITRPYRAKRFNDTYKSIGGRFQAGFTDVSWADQFFIGYNISKTYNEIPHGTTMAVPYVGRFSEFQAHVLSLNYHKNDLLVDGLALTVNAVHSNRSTYLQDTVGFAYNWDGTVREVIEFGERVPLRTSGGGQQGEKTISQIDRKITNVRSNLGYTLARGHRISLNHKFETTDRDDNDLLNPINKDLVTVSKLAKNILSANYEAQTLNDRLRTNLLVKYTANRTSTSRPEFVTQNGQVGILRRDTTTFADNFGYGATVSYNVISKLFVIASGENAQIMPNERQLYGDPEINILPNLRLMPEKNVNYNLGLRWGAVDFGKHRLSIYGSAFWRNGFDKITQQVVDADEIEEESDADIQTTRYINLGKTQARGVEGEINYIYSNRLNATVNFSKFNNLFKGGNDAAGEDHDLYNEQVPNEPFFTINTNIQYRLNHVFQRQSVMNLYYNTGYVGEFYIVWGQPEWSKTPTQFTHDLGASYRFPNGKLVASVDVKNLFNAEMYDNFMVQKPGRGVYFKLNYTISKFL</sequence>
<dbReference type="GO" id="GO:0044718">
    <property type="term" value="P:siderophore transmembrane transport"/>
    <property type="evidence" value="ECO:0007669"/>
    <property type="project" value="TreeGrafter"/>
</dbReference>
<evidence type="ECO:0000256" key="6">
    <source>
        <dbReference type="ARBA" id="ARBA00023136"/>
    </source>
</evidence>
<dbReference type="RefSeq" id="WP_090630369.1">
    <property type="nucleotide sequence ID" value="NZ_FOQO01000011.1"/>
</dbReference>
<evidence type="ECO:0000256" key="7">
    <source>
        <dbReference type="ARBA" id="ARBA00023237"/>
    </source>
</evidence>
<dbReference type="Gene3D" id="2.40.170.20">
    <property type="entry name" value="TonB-dependent receptor, beta-barrel domain"/>
    <property type="match status" value="1"/>
</dbReference>
<dbReference type="Pfam" id="PF07715">
    <property type="entry name" value="Plug"/>
    <property type="match status" value="1"/>
</dbReference>
<name>A0A1I3SSS4_9SPHI</name>
<evidence type="ECO:0000256" key="3">
    <source>
        <dbReference type="ARBA" id="ARBA00022452"/>
    </source>
</evidence>
<dbReference type="Gene3D" id="2.170.130.10">
    <property type="entry name" value="TonB-dependent receptor, plug domain"/>
    <property type="match status" value="1"/>
</dbReference>
<evidence type="ECO:0000256" key="9">
    <source>
        <dbReference type="SAM" id="SignalP"/>
    </source>
</evidence>
<gene>
    <name evidence="11" type="ORF">SAMN05444682_111171</name>
</gene>
<evidence type="ECO:0000256" key="5">
    <source>
        <dbReference type="ARBA" id="ARBA00022729"/>
    </source>
</evidence>
<keyword evidence="4 8" id="KW-0812">Transmembrane</keyword>
<evidence type="ECO:0000256" key="4">
    <source>
        <dbReference type="ARBA" id="ARBA00022692"/>
    </source>
</evidence>
<dbReference type="STRING" id="1477437.SAMN05444682_111171"/>
<keyword evidence="5 9" id="KW-0732">Signal</keyword>
<feature type="chain" id="PRO_5011481651" evidence="9">
    <location>
        <begin position="20"/>
        <end position="814"/>
    </location>
</feature>
<dbReference type="GO" id="GO:0030246">
    <property type="term" value="F:carbohydrate binding"/>
    <property type="evidence" value="ECO:0007669"/>
    <property type="project" value="InterPro"/>
</dbReference>
<evidence type="ECO:0000256" key="2">
    <source>
        <dbReference type="ARBA" id="ARBA00022448"/>
    </source>
</evidence>
<reference evidence="11 12" key="1">
    <citation type="submission" date="2016-10" db="EMBL/GenBank/DDBJ databases">
        <authorList>
            <person name="de Groot N.N."/>
        </authorList>
    </citation>
    <scope>NUCLEOTIDE SEQUENCE [LARGE SCALE GENOMIC DNA]</scope>
    <source>
        <strain evidence="11 12">RK1</strain>
    </source>
</reference>
<evidence type="ECO:0000256" key="8">
    <source>
        <dbReference type="PROSITE-ProRule" id="PRU01360"/>
    </source>
</evidence>
<keyword evidence="6 8" id="KW-0472">Membrane</keyword>
<dbReference type="Pfam" id="PF13620">
    <property type="entry name" value="CarboxypepD_reg"/>
    <property type="match status" value="1"/>
</dbReference>
<dbReference type="Proteomes" id="UP000198670">
    <property type="component" value="Unassembled WGS sequence"/>
</dbReference>
<keyword evidence="3 8" id="KW-1134">Transmembrane beta strand</keyword>
<dbReference type="InterPro" id="IPR037066">
    <property type="entry name" value="Plug_dom_sf"/>
</dbReference>
<keyword evidence="2 8" id="KW-0813">Transport</keyword>
<evidence type="ECO:0000313" key="11">
    <source>
        <dbReference type="EMBL" id="SFJ61828.1"/>
    </source>
</evidence>
<dbReference type="InterPro" id="IPR012910">
    <property type="entry name" value="Plug_dom"/>
</dbReference>
<evidence type="ECO:0000256" key="1">
    <source>
        <dbReference type="ARBA" id="ARBA00004571"/>
    </source>
</evidence>
<accession>A0A1I3SSS4</accession>
<feature type="domain" description="TonB-dependent receptor plug" evidence="10">
    <location>
        <begin position="123"/>
        <end position="221"/>
    </location>
</feature>
<protein>
    <submittedName>
        <fullName evidence="11">Outer membrane receptor proteins, mostly Fe transport</fullName>
    </submittedName>
</protein>
<dbReference type="EMBL" id="FOQO01000011">
    <property type="protein sequence ID" value="SFJ61828.1"/>
    <property type="molecule type" value="Genomic_DNA"/>
</dbReference>
<dbReference type="OrthoDB" id="9812892at2"/>
<proteinExistence type="inferred from homology"/>
<feature type="signal peptide" evidence="9">
    <location>
        <begin position="1"/>
        <end position="19"/>
    </location>
</feature>
<dbReference type="InterPro" id="IPR013784">
    <property type="entry name" value="Carb-bd-like_fold"/>
</dbReference>
<dbReference type="Gene3D" id="2.60.40.1120">
    <property type="entry name" value="Carboxypeptidase-like, regulatory domain"/>
    <property type="match status" value="1"/>
</dbReference>
<comment type="similarity">
    <text evidence="8">Belongs to the TonB-dependent receptor family.</text>
</comment>
<keyword evidence="7 8" id="KW-0998">Cell outer membrane</keyword>
<keyword evidence="12" id="KW-1185">Reference proteome</keyword>
<comment type="subcellular location">
    <subcellularLocation>
        <location evidence="1 8">Cell outer membrane</location>
        <topology evidence="1 8">Multi-pass membrane protein</topology>
    </subcellularLocation>
</comment>
<evidence type="ECO:0000313" key="12">
    <source>
        <dbReference type="Proteomes" id="UP000198670"/>
    </source>
</evidence>
<dbReference type="SUPFAM" id="SSF49452">
    <property type="entry name" value="Starch-binding domain-like"/>
    <property type="match status" value="1"/>
</dbReference>